<evidence type="ECO:0000313" key="1">
    <source>
        <dbReference type="EMBL" id="KAI5674612.1"/>
    </source>
</evidence>
<comment type="caution">
    <text evidence="1">The sequence shown here is derived from an EMBL/GenBank/DDBJ whole genome shotgun (WGS) entry which is preliminary data.</text>
</comment>
<organism evidence="1 2">
    <name type="scientific">Catharanthus roseus</name>
    <name type="common">Madagascar periwinkle</name>
    <name type="synonym">Vinca rosea</name>
    <dbReference type="NCBI Taxonomy" id="4058"/>
    <lineage>
        <taxon>Eukaryota</taxon>
        <taxon>Viridiplantae</taxon>
        <taxon>Streptophyta</taxon>
        <taxon>Embryophyta</taxon>
        <taxon>Tracheophyta</taxon>
        <taxon>Spermatophyta</taxon>
        <taxon>Magnoliopsida</taxon>
        <taxon>eudicotyledons</taxon>
        <taxon>Gunneridae</taxon>
        <taxon>Pentapetalae</taxon>
        <taxon>asterids</taxon>
        <taxon>lamiids</taxon>
        <taxon>Gentianales</taxon>
        <taxon>Apocynaceae</taxon>
        <taxon>Rauvolfioideae</taxon>
        <taxon>Vinceae</taxon>
        <taxon>Catharanthinae</taxon>
        <taxon>Catharanthus</taxon>
    </lineage>
</organism>
<gene>
    <name evidence="1" type="ORF">M9H77_14976</name>
</gene>
<keyword evidence="2" id="KW-1185">Reference proteome</keyword>
<name>A0ACC0BPT7_CATRO</name>
<dbReference type="Proteomes" id="UP001060085">
    <property type="component" value="Linkage Group LG03"/>
</dbReference>
<reference evidence="2" key="1">
    <citation type="journal article" date="2023" name="Nat. Plants">
        <title>Single-cell RNA sequencing provides a high-resolution roadmap for understanding the multicellular compartmentation of specialized metabolism.</title>
        <authorList>
            <person name="Sun S."/>
            <person name="Shen X."/>
            <person name="Li Y."/>
            <person name="Li Y."/>
            <person name="Wang S."/>
            <person name="Li R."/>
            <person name="Zhang H."/>
            <person name="Shen G."/>
            <person name="Guo B."/>
            <person name="Wei J."/>
            <person name="Xu J."/>
            <person name="St-Pierre B."/>
            <person name="Chen S."/>
            <person name="Sun C."/>
        </authorList>
    </citation>
    <scope>NUCLEOTIDE SEQUENCE [LARGE SCALE GENOMIC DNA]</scope>
</reference>
<accession>A0ACC0BPT7</accession>
<sequence length="725" mass="78261">MYSRTRSPGNGYRPNSMGMGGGVASATRISPESSMRGQGGYNLDYRSYNRGGFGRGQSRQFQRSQPPPQRGGDIFIEAGRLATEFLVSKGLLPANVLSGKWQNDSSKNQVGTQEGDGVHTLEGRSSALSRLGGPIADIGPGHRRHPDDYDPIGSRSNPRGRRRNGSFKNNGCDREFGRSGSWSEKSRPSADAEGDSDAFSRPPDEQQVGNDGDGVSQSSHSEFVPGGDVGDTESALEKQKSVDDAGAIAGSSSNCNDISMDADVEPPEKTDVFKIPHVEAGEIKDSESNDEMELQDTKNKQEVVAGPEEDKIVSNYSGDLLKLCSFAKIPTRPRSSMASRGSKVDADPMLVDKNTHKSEPPKQSLIEDSTVDNLSGNDSSNYPYVSKILDSSGSKAEAVEDGSKAEAAEDGSGITCDLVQGNGGNSISSLDRSSVQEEINELPALGRTGDLMDRGEKRASDEDLNVKASKIPRESVSSEDAQSDGSLHISDSLDKNQAPQAPMTSEVEAVTLPADEKRLLDISLYPKGDIEPCMEYAEEKELFPASFKTCDLNLMESSHVNENHVNNPILMFPSIPASGNQAVPVEIDLTISNNSCVSDKYGKDIEVIDLENDSVQEDKDFNNVQRTTENMFPALDGYPSSAHNANDIPDSQDGYGLMFSEFLGNDIPNCSPVPPDMNPLHNDMGLHNEEGILGDDESIYMSLGEIPLSLLRAWEQPPQEYGKPF</sequence>
<dbReference type="EMBL" id="CM044703">
    <property type="protein sequence ID" value="KAI5674612.1"/>
    <property type="molecule type" value="Genomic_DNA"/>
</dbReference>
<evidence type="ECO:0000313" key="2">
    <source>
        <dbReference type="Proteomes" id="UP001060085"/>
    </source>
</evidence>
<proteinExistence type="predicted"/>
<protein>
    <submittedName>
        <fullName evidence="1">Uncharacterized protein</fullName>
    </submittedName>
</protein>